<evidence type="ECO:0000313" key="1">
    <source>
        <dbReference type="EMBL" id="BAO42273.1"/>
    </source>
</evidence>
<dbReference type="Pfam" id="PF23508">
    <property type="entry name" value="MBB1"/>
    <property type="match status" value="1"/>
</dbReference>
<dbReference type="KEGG" id="kmx:KLMA_70425"/>
<dbReference type="OrthoDB" id="4038584at2759"/>
<dbReference type="RefSeq" id="XP_022678023.1">
    <property type="nucleotide sequence ID" value="XM_022821686.1"/>
</dbReference>
<proteinExistence type="predicted"/>
<name>W0TGS0_KLUMD</name>
<reference evidence="1 2" key="1">
    <citation type="journal article" date="2015" name="Biotechnol. Biofuels">
        <title>Genetic basis of the highly efficient yeast Kluyveromyces marxianus: complete genome sequence and transcriptome analyses.</title>
        <authorList>
            <person name="Lertwattanasakul N."/>
            <person name="Kosaka T."/>
            <person name="Hosoyama A."/>
            <person name="Suzuki Y."/>
            <person name="Rodrussamee N."/>
            <person name="Matsutani M."/>
            <person name="Murata M."/>
            <person name="Fujimoto N."/>
            <person name="Suprayogi"/>
            <person name="Tsuchikane K."/>
            <person name="Limtong S."/>
            <person name="Fujita N."/>
            <person name="Yamada M."/>
        </authorList>
    </citation>
    <scope>NUCLEOTIDE SEQUENCE [LARGE SCALE GENOMIC DNA]</scope>
    <source>
        <strain evidence="2">DMKU3-1042 / BCC 29191 / NBRC 104275</strain>
    </source>
</reference>
<dbReference type="GeneID" id="34718166"/>
<dbReference type="Proteomes" id="UP000065495">
    <property type="component" value="Chromosome 7"/>
</dbReference>
<protein>
    <submittedName>
        <fullName evidence="1">Uncharacterized protein MBB1</fullName>
    </submittedName>
</protein>
<dbReference type="AlphaFoldDB" id="W0TGS0"/>
<evidence type="ECO:0000313" key="2">
    <source>
        <dbReference type="Proteomes" id="UP000065495"/>
    </source>
</evidence>
<dbReference type="InterPro" id="IPR057101">
    <property type="entry name" value="MBB1"/>
</dbReference>
<dbReference type="VEuPathDB" id="FungiDB:KLMA_70425"/>
<gene>
    <name evidence="1" type="primary">MBB1</name>
    <name evidence="1" type="ORF">KLMA_70425</name>
</gene>
<sequence>MLDLPKPSSEIWIGDLSNYRYALRLDREEYRSIIFYDYDSDSTARYLFWVLFDDERPHWRLLLRDGVFRCYDILNTGGEFDEIRYPGYKVVRNREELSKLH</sequence>
<organism evidence="1 2">
    <name type="scientific">Kluyveromyces marxianus (strain DMKU3-1042 / BCC 29191 / NBRC 104275)</name>
    <name type="common">Yeast</name>
    <name type="synonym">Candida kefyr</name>
    <dbReference type="NCBI Taxonomy" id="1003335"/>
    <lineage>
        <taxon>Eukaryota</taxon>
        <taxon>Fungi</taxon>
        <taxon>Dikarya</taxon>
        <taxon>Ascomycota</taxon>
        <taxon>Saccharomycotina</taxon>
        <taxon>Saccharomycetes</taxon>
        <taxon>Saccharomycetales</taxon>
        <taxon>Saccharomycetaceae</taxon>
        <taxon>Kluyveromyces</taxon>
    </lineage>
</organism>
<dbReference type="EMBL" id="AP012219">
    <property type="protein sequence ID" value="BAO42273.1"/>
    <property type="molecule type" value="Genomic_DNA"/>
</dbReference>
<accession>W0TGS0</accession>